<dbReference type="AlphaFoldDB" id="A0A814GXQ5"/>
<protein>
    <recommendedName>
        <fullName evidence="1">MULE transposase domain-containing protein</fullName>
    </recommendedName>
</protein>
<sequence>MLSDEAPRKIILEFEHELDGEETIALCGSYKSLRQVINRAKNKTKPDYPKEPEDLKSLNYPEFLIQINNTETFLFYDAGPEDPERFIIFTTKRNLKLIKNNQIFCDGTFDIAPKPFFQVYTLQRLIDSQCLPLVYSLLPYKSQKLYERSLSKVNEELENPPLSITSDFEKAFTNAVKIVFKNVPLYGCFIHFKQNLFRKEYRRIS</sequence>
<keyword evidence="3" id="KW-1185">Reference proteome</keyword>
<dbReference type="Proteomes" id="UP000663879">
    <property type="component" value="Unassembled WGS sequence"/>
</dbReference>
<dbReference type="InterPro" id="IPR018289">
    <property type="entry name" value="MULE_transposase_dom"/>
</dbReference>
<evidence type="ECO:0000259" key="1">
    <source>
        <dbReference type="Pfam" id="PF10551"/>
    </source>
</evidence>
<comment type="caution">
    <text evidence="2">The sequence shown here is derived from an EMBL/GenBank/DDBJ whole genome shotgun (WGS) entry which is preliminary data.</text>
</comment>
<feature type="domain" description="MULE transposase" evidence="1">
    <location>
        <begin position="115"/>
        <end position="195"/>
    </location>
</feature>
<evidence type="ECO:0000313" key="3">
    <source>
        <dbReference type="Proteomes" id="UP000663879"/>
    </source>
</evidence>
<evidence type="ECO:0000313" key="2">
    <source>
        <dbReference type="EMBL" id="CAF1002803.1"/>
    </source>
</evidence>
<organism evidence="2 3">
    <name type="scientific">Brachionus calyciflorus</name>
    <dbReference type="NCBI Taxonomy" id="104777"/>
    <lineage>
        <taxon>Eukaryota</taxon>
        <taxon>Metazoa</taxon>
        <taxon>Spiralia</taxon>
        <taxon>Gnathifera</taxon>
        <taxon>Rotifera</taxon>
        <taxon>Eurotatoria</taxon>
        <taxon>Monogononta</taxon>
        <taxon>Pseudotrocha</taxon>
        <taxon>Ploima</taxon>
        <taxon>Brachionidae</taxon>
        <taxon>Brachionus</taxon>
    </lineage>
</organism>
<name>A0A814GXQ5_9BILA</name>
<proteinExistence type="predicted"/>
<reference evidence="2" key="1">
    <citation type="submission" date="2021-02" db="EMBL/GenBank/DDBJ databases">
        <authorList>
            <person name="Nowell W R."/>
        </authorList>
    </citation>
    <scope>NUCLEOTIDE SEQUENCE</scope>
    <source>
        <strain evidence="2">Ploen Becks lab</strain>
    </source>
</reference>
<dbReference type="EMBL" id="CAJNOC010003914">
    <property type="protein sequence ID" value="CAF1002803.1"/>
    <property type="molecule type" value="Genomic_DNA"/>
</dbReference>
<dbReference type="OrthoDB" id="10029846at2759"/>
<gene>
    <name evidence="2" type="ORF">OXX778_LOCUS16497</name>
</gene>
<accession>A0A814GXQ5</accession>
<dbReference type="Pfam" id="PF10551">
    <property type="entry name" value="MULE"/>
    <property type="match status" value="1"/>
</dbReference>